<protein>
    <submittedName>
        <fullName evidence="1">Ankyrin repeat protein</fullName>
    </submittedName>
</protein>
<dbReference type="SUPFAM" id="SSF48403">
    <property type="entry name" value="Ankyrin repeat"/>
    <property type="match status" value="1"/>
</dbReference>
<dbReference type="InterPro" id="IPR036770">
    <property type="entry name" value="Ankyrin_rpt-contain_sf"/>
</dbReference>
<sequence length="152" mass="16672">MDSSDNSEPISKLTCEMALAYAHEHDNVDAVKKLLADERMPAVNLQALFHFACGHNCMELVKKLLINNCVDPTNYYSCGLRIACAQKSTGVVQVLLEDGRADPLELDDRIIDAVLGHPVQALLSADDRVHDRAVARTLPTVYDYPCGTGFAK</sequence>
<gene>
    <name evidence="1" type="ORF">LCMAC202_06790</name>
</gene>
<organism evidence="1">
    <name type="scientific">Marseillevirus LCMAC202</name>
    <dbReference type="NCBI Taxonomy" id="2506606"/>
    <lineage>
        <taxon>Viruses</taxon>
        <taxon>Varidnaviria</taxon>
        <taxon>Bamfordvirae</taxon>
        <taxon>Nucleocytoviricota</taxon>
        <taxon>Megaviricetes</taxon>
        <taxon>Pimascovirales</taxon>
        <taxon>Pimascovirales incertae sedis</taxon>
        <taxon>Marseilleviridae</taxon>
    </lineage>
</organism>
<proteinExistence type="predicted"/>
<evidence type="ECO:0000313" key="1">
    <source>
        <dbReference type="EMBL" id="QBK88317.1"/>
    </source>
</evidence>
<reference evidence="1" key="1">
    <citation type="journal article" date="2019" name="MBio">
        <title>Virus Genomes from Deep Sea Sediments Expand the Ocean Megavirome and Support Independent Origins of Viral Gigantism.</title>
        <authorList>
            <person name="Backstrom D."/>
            <person name="Yutin N."/>
            <person name="Jorgensen S.L."/>
            <person name="Dharamshi J."/>
            <person name="Homa F."/>
            <person name="Zaremba-Niedwiedzka K."/>
            <person name="Spang A."/>
            <person name="Wolf Y.I."/>
            <person name="Koonin E.V."/>
            <person name="Ettema T.J."/>
        </authorList>
    </citation>
    <scope>NUCLEOTIDE SEQUENCE</scope>
</reference>
<dbReference type="EMBL" id="MK500385">
    <property type="protein sequence ID" value="QBK88317.1"/>
    <property type="molecule type" value="Genomic_DNA"/>
</dbReference>
<accession>A0A481YZS1</accession>
<dbReference type="InterPro" id="IPR002110">
    <property type="entry name" value="Ankyrin_rpt"/>
</dbReference>
<dbReference type="Pfam" id="PF12796">
    <property type="entry name" value="Ank_2"/>
    <property type="match status" value="1"/>
</dbReference>
<name>A0A481YZS1_9VIRU</name>
<dbReference type="Gene3D" id="1.25.40.20">
    <property type="entry name" value="Ankyrin repeat-containing domain"/>
    <property type="match status" value="1"/>
</dbReference>